<reference evidence="2" key="1">
    <citation type="submission" date="2021-03" db="EMBL/GenBank/DDBJ databases">
        <title>Revisited historic fungal species revealed as producer of novel bioactive compounds through whole genome sequencing and comparative genomics.</title>
        <authorList>
            <person name="Vignolle G.A."/>
            <person name="Hochenegger N."/>
            <person name="Mach R.L."/>
            <person name="Mach-Aigner A.R."/>
            <person name="Javad Rahimi M."/>
            <person name="Salim K.A."/>
            <person name="Chan C.M."/>
            <person name="Lim L.B.L."/>
            <person name="Cai F."/>
            <person name="Druzhinina I.S."/>
            <person name="U'Ren J.M."/>
            <person name="Derntl C."/>
        </authorList>
    </citation>
    <scope>NUCLEOTIDE SEQUENCE</scope>
    <source>
        <strain evidence="2">TUCIM 5799</strain>
    </source>
</reference>
<feature type="compositionally biased region" description="Polar residues" evidence="1">
    <location>
        <begin position="56"/>
        <end position="68"/>
    </location>
</feature>
<name>A0A9P9W8N0_9PEZI</name>
<comment type="caution">
    <text evidence="2">The sequence shown here is derived from an EMBL/GenBank/DDBJ whole genome shotgun (WGS) entry which is preliminary data.</text>
</comment>
<evidence type="ECO:0000313" key="2">
    <source>
        <dbReference type="EMBL" id="KAI1851167.1"/>
    </source>
</evidence>
<gene>
    <name evidence="2" type="ORF">JX265_013285</name>
</gene>
<feature type="region of interest" description="Disordered" evidence="1">
    <location>
        <begin position="15"/>
        <end position="109"/>
    </location>
</feature>
<dbReference type="Proteomes" id="UP000829685">
    <property type="component" value="Unassembled WGS sequence"/>
</dbReference>
<dbReference type="AlphaFoldDB" id="A0A9P9W8N0"/>
<dbReference type="EMBL" id="JAFIMR010000066">
    <property type="protein sequence ID" value="KAI1851167.1"/>
    <property type="molecule type" value="Genomic_DNA"/>
</dbReference>
<sequence length="109" mass="11210">MCLECLQILQAAGLGTGAAGSLRERLAPPVTGPPQGMTGTVGRRRTDYVGGGTMASAHQPSRRSQFSGKSGVPRLGPALRPTPAGQGLPGLRGVPGPIHHPWEMDPVLP</sequence>
<accession>A0A9P9W8N0</accession>
<evidence type="ECO:0000313" key="3">
    <source>
        <dbReference type="Proteomes" id="UP000829685"/>
    </source>
</evidence>
<protein>
    <submittedName>
        <fullName evidence="2">Uncharacterized protein</fullName>
    </submittedName>
</protein>
<evidence type="ECO:0000256" key="1">
    <source>
        <dbReference type="SAM" id="MobiDB-lite"/>
    </source>
</evidence>
<keyword evidence="3" id="KW-1185">Reference proteome</keyword>
<proteinExistence type="predicted"/>
<organism evidence="2 3">
    <name type="scientific">Neoarthrinium moseri</name>
    <dbReference type="NCBI Taxonomy" id="1658444"/>
    <lineage>
        <taxon>Eukaryota</taxon>
        <taxon>Fungi</taxon>
        <taxon>Dikarya</taxon>
        <taxon>Ascomycota</taxon>
        <taxon>Pezizomycotina</taxon>
        <taxon>Sordariomycetes</taxon>
        <taxon>Xylariomycetidae</taxon>
        <taxon>Amphisphaeriales</taxon>
        <taxon>Apiosporaceae</taxon>
        <taxon>Neoarthrinium</taxon>
    </lineage>
</organism>